<evidence type="ECO:0000313" key="1">
    <source>
        <dbReference type="EMBL" id="KAJ1173767.1"/>
    </source>
</evidence>
<comment type="caution">
    <text evidence="1">The sequence shown here is derived from an EMBL/GenBank/DDBJ whole genome shotgun (WGS) entry which is preliminary data.</text>
</comment>
<sequence length="201" mass="21180">MTYKRDLQLLGSVSKPLASHGVIKRGLRSAGSWGPVDSLTALLMSSYCLHQRTGSNNEVGGADEGRPAMLLHGKGTPLRLAPERSAPVRFAYFGGTVSDILSGDCLVLREGGATNLLTAADHQEWPQVGSSTGSFKFSTVHGGRVQNASLPSLLQPPSPLMAGHQVSPVTSDCTGFQKRDACKGRAPSSPGPRTLIWGLEC</sequence>
<proteinExistence type="predicted"/>
<organism evidence="1 2">
    <name type="scientific">Pleurodeles waltl</name>
    <name type="common">Iberian ribbed newt</name>
    <dbReference type="NCBI Taxonomy" id="8319"/>
    <lineage>
        <taxon>Eukaryota</taxon>
        <taxon>Metazoa</taxon>
        <taxon>Chordata</taxon>
        <taxon>Craniata</taxon>
        <taxon>Vertebrata</taxon>
        <taxon>Euteleostomi</taxon>
        <taxon>Amphibia</taxon>
        <taxon>Batrachia</taxon>
        <taxon>Caudata</taxon>
        <taxon>Salamandroidea</taxon>
        <taxon>Salamandridae</taxon>
        <taxon>Pleurodelinae</taxon>
        <taxon>Pleurodeles</taxon>
    </lineage>
</organism>
<protein>
    <submittedName>
        <fullName evidence="1">Uncharacterized protein</fullName>
    </submittedName>
</protein>
<dbReference type="EMBL" id="JANPWB010000007">
    <property type="protein sequence ID" value="KAJ1173767.1"/>
    <property type="molecule type" value="Genomic_DNA"/>
</dbReference>
<reference evidence="1" key="1">
    <citation type="journal article" date="2022" name="bioRxiv">
        <title>Sequencing and chromosome-scale assembly of the giantPleurodeles waltlgenome.</title>
        <authorList>
            <person name="Brown T."/>
            <person name="Elewa A."/>
            <person name="Iarovenko S."/>
            <person name="Subramanian E."/>
            <person name="Araus A.J."/>
            <person name="Petzold A."/>
            <person name="Susuki M."/>
            <person name="Suzuki K.-i.T."/>
            <person name="Hayashi T."/>
            <person name="Toyoda A."/>
            <person name="Oliveira C."/>
            <person name="Osipova E."/>
            <person name="Leigh N.D."/>
            <person name="Simon A."/>
            <person name="Yun M.H."/>
        </authorList>
    </citation>
    <scope>NUCLEOTIDE SEQUENCE</scope>
    <source>
        <strain evidence="1">20211129_DDA</strain>
        <tissue evidence="1">Liver</tissue>
    </source>
</reference>
<dbReference type="Proteomes" id="UP001066276">
    <property type="component" value="Chromosome 4_1"/>
</dbReference>
<evidence type="ECO:0000313" key="2">
    <source>
        <dbReference type="Proteomes" id="UP001066276"/>
    </source>
</evidence>
<accession>A0AAV7TAX7</accession>
<dbReference type="AlphaFoldDB" id="A0AAV7TAX7"/>
<gene>
    <name evidence="1" type="ORF">NDU88_005593</name>
</gene>
<name>A0AAV7TAX7_PLEWA</name>
<keyword evidence="2" id="KW-1185">Reference proteome</keyword>